<dbReference type="Proteomes" id="UP001472677">
    <property type="component" value="Unassembled WGS sequence"/>
</dbReference>
<sequence length="207" mass="23028">MNKEEAKIESQNQNPNLNASPNPNPNNQNQIPGSKGKSCQGCLYYSSALKSKSRNPTCVGIPKTLQQVPRYIIGESEQEASKEGRTLTDFKYACIGYSVYLDNKDSSSDNNQSDKPVELPFCVGLEVLLDRTAASSNHVPANIHKNKDNHALPQPRTQRSTPSTGDEFYNRFKRNAGIVATGVVKNINKIGNRIKETLDDIMYRRPK</sequence>
<feature type="region of interest" description="Disordered" evidence="1">
    <location>
        <begin position="138"/>
        <end position="167"/>
    </location>
</feature>
<evidence type="ECO:0000256" key="1">
    <source>
        <dbReference type="SAM" id="MobiDB-lite"/>
    </source>
</evidence>
<protein>
    <recommendedName>
        <fullName evidence="2">DUF8204 domain-containing protein</fullName>
    </recommendedName>
</protein>
<organism evidence="3 4">
    <name type="scientific">Hibiscus sabdariffa</name>
    <name type="common">roselle</name>
    <dbReference type="NCBI Taxonomy" id="183260"/>
    <lineage>
        <taxon>Eukaryota</taxon>
        <taxon>Viridiplantae</taxon>
        <taxon>Streptophyta</taxon>
        <taxon>Embryophyta</taxon>
        <taxon>Tracheophyta</taxon>
        <taxon>Spermatophyta</taxon>
        <taxon>Magnoliopsida</taxon>
        <taxon>eudicotyledons</taxon>
        <taxon>Gunneridae</taxon>
        <taxon>Pentapetalae</taxon>
        <taxon>rosids</taxon>
        <taxon>malvids</taxon>
        <taxon>Malvales</taxon>
        <taxon>Malvaceae</taxon>
        <taxon>Malvoideae</taxon>
        <taxon>Hibiscus</taxon>
    </lineage>
</organism>
<dbReference type="PANTHER" id="PTHR34566:SF2">
    <property type="entry name" value="ALTERED INHERITANCE OF MITOCHONDRIA PROTEIN"/>
    <property type="match status" value="1"/>
</dbReference>
<feature type="compositionally biased region" description="Polar residues" evidence="1">
    <location>
        <begin position="155"/>
        <end position="164"/>
    </location>
</feature>
<keyword evidence="4" id="KW-1185">Reference proteome</keyword>
<dbReference type="PANTHER" id="PTHR34566">
    <property type="entry name" value="ALTERED INHERITANCE OF MITOCHONDRIA PROTEIN"/>
    <property type="match status" value="1"/>
</dbReference>
<comment type="caution">
    <text evidence="3">The sequence shown here is derived from an EMBL/GenBank/DDBJ whole genome shotgun (WGS) entry which is preliminary data.</text>
</comment>
<evidence type="ECO:0000313" key="4">
    <source>
        <dbReference type="Proteomes" id="UP001472677"/>
    </source>
</evidence>
<dbReference type="EMBL" id="JBBPBM010000052">
    <property type="protein sequence ID" value="KAK8518736.1"/>
    <property type="molecule type" value="Genomic_DNA"/>
</dbReference>
<proteinExistence type="predicted"/>
<reference evidence="3 4" key="1">
    <citation type="journal article" date="2024" name="G3 (Bethesda)">
        <title>Genome assembly of Hibiscus sabdariffa L. provides insights into metabolisms of medicinal natural products.</title>
        <authorList>
            <person name="Kim T."/>
        </authorList>
    </citation>
    <scope>NUCLEOTIDE SEQUENCE [LARGE SCALE GENOMIC DNA]</scope>
    <source>
        <strain evidence="3">TK-2024</strain>
        <tissue evidence="3">Old leaves</tissue>
    </source>
</reference>
<feature type="compositionally biased region" description="Low complexity" evidence="1">
    <location>
        <begin position="11"/>
        <end position="30"/>
    </location>
</feature>
<accession>A0ABR2CGR6</accession>
<gene>
    <name evidence="3" type="ORF">V6N12_011981</name>
</gene>
<dbReference type="Pfam" id="PF26631">
    <property type="entry name" value="DUF8204"/>
    <property type="match status" value="1"/>
</dbReference>
<evidence type="ECO:0000313" key="3">
    <source>
        <dbReference type="EMBL" id="KAK8518736.1"/>
    </source>
</evidence>
<feature type="domain" description="DUF8204" evidence="2">
    <location>
        <begin position="35"/>
        <end position="128"/>
    </location>
</feature>
<evidence type="ECO:0000259" key="2">
    <source>
        <dbReference type="Pfam" id="PF26631"/>
    </source>
</evidence>
<dbReference type="InterPro" id="IPR058517">
    <property type="entry name" value="DUF8204"/>
</dbReference>
<name>A0ABR2CGR6_9ROSI</name>
<feature type="region of interest" description="Disordered" evidence="1">
    <location>
        <begin position="1"/>
        <end position="37"/>
    </location>
</feature>